<dbReference type="PANTHER" id="PTHR32305:SF15">
    <property type="entry name" value="PROTEIN RHSA-RELATED"/>
    <property type="match status" value="1"/>
</dbReference>
<reference evidence="6 7" key="1">
    <citation type="submission" date="2022-04" db="EMBL/GenBank/DDBJ databases">
        <title>Streptomyces sp. nov. LCR6-01 isolated from Lichen of Dirinaria sp.</title>
        <authorList>
            <person name="Kanchanasin P."/>
            <person name="Tanasupawat S."/>
            <person name="Phongsopitanun W."/>
        </authorList>
    </citation>
    <scope>NUCLEOTIDE SEQUENCE [LARGE SCALE GENOMIC DNA]</scope>
    <source>
        <strain evidence="6 7">LCR6-01</strain>
    </source>
</reference>
<evidence type="ECO:0000256" key="3">
    <source>
        <dbReference type="SAM" id="SignalP"/>
    </source>
</evidence>
<dbReference type="Pfam" id="PF25023">
    <property type="entry name" value="TEN_YD-shell"/>
    <property type="match status" value="2"/>
</dbReference>
<dbReference type="NCBIfam" id="TIGR03696">
    <property type="entry name" value="Rhs_assc_core"/>
    <property type="match status" value="1"/>
</dbReference>
<feature type="compositionally biased region" description="Low complexity" evidence="2">
    <location>
        <begin position="77"/>
        <end position="91"/>
    </location>
</feature>
<dbReference type="InterPro" id="IPR006530">
    <property type="entry name" value="YD"/>
</dbReference>
<dbReference type="PANTHER" id="PTHR32305">
    <property type="match status" value="1"/>
</dbReference>
<feature type="domain" description="Teneurin-like YD-shell" evidence="5">
    <location>
        <begin position="942"/>
        <end position="1031"/>
    </location>
</feature>
<accession>A0ABT0IJ90</accession>
<feature type="compositionally biased region" description="Polar residues" evidence="2">
    <location>
        <begin position="398"/>
        <end position="411"/>
    </location>
</feature>
<keyword evidence="3" id="KW-0732">Signal</keyword>
<keyword evidence="1" id="KW-0677">Repeat</keyword>
<sequence length="1153" mass="122116">MRSRASGTSLRRARRSSSGFGFVAAVAALSLAASAAPALAAPTVPDPGPASVWGKADGPRFEVPPVKTGVTRPVPNEAEAPASSAEAAWEAAQRDRAGQSASARKSAARSAPKARSTAGALSFVPEGQGAVPWHRISDFRITDSLVARINLSNGNLMLAATDFEVAGVGQKLRLARTYNSFDAPWGKVSQRWWQEYERYLHVWTNEVTFYDATGAAVGFDKAADGSFTTPKGYSKDLKKNADGTFTLTDRKSGLKDTYDANGTLTKVTDRNKGTITVDQHDEGSEHKGFKLTETRSGRWVDLVRTDPSQWQAKDHTGRTAVFDLDPAGNLVRTTDTEGKATAFAYDGDGRITKITTPEGRVTVFAYDEQNRVRSMLRATAFNGSGHTGPTYTYAYSNTTDPRAAGTTTVTDPETHATKHEHDKDGRVTKTIDALGRSRSTSFDANHNIQTATDAMGTGSTGGNVTTYGWDGRNNPTSAGLPTGATASLTGYQTIAGADLPGTMQTADKEKTDYTYDTAGNTTSVAVTGTGGGKQTFDYNKATATCGGFEGQRCKVTAKMTDTKSVSTSFTYDAKGNLTKVTPPAPLGTTTYTYDDAGRAQTVVDGRGIKTVYVYDARDRVVKVSSTNTTVTYAYDGDGNLVQRSDGSGVTKYAFDPLSRETVRTLQNGSQTKLTYTPAGNVDTYTDPAGTTDYTWNEVNKLTELKDPSGKVTKYAYDNNDTRTKTTYPGGTVQSVTPDKSNRPEKIKTTSPQGTLVELSYSYDRGTTKKPEDDGGKILTKTDAVGGYKTTYTYDSAGRFSYAKDEKGGAIADSWQYCYDQAGNLTSQGTDKGCPRGTTYTYNDAQQLTSKSGSTGTWSYDKVGNETAGASTPEYTRTGEQWSDYSQMTSITVDSKTYAGQYASTDQSERIKLGDTFFHHGPLGLSAKTTAGVDMGFNREPGGTLNSMTTGGKSYYYLTDALGSVVALADGDGNKVNSYTYSPRGVRLLARSSEPVAQPYRFAGGYQDPTGLYHLGARYYDANIGRFTQPDPSGQEVNPYLYAEGDPVNRIDPSGLFSVGGAMKGMLKAAGGATKLNAAYKLGSALGDGDYGKAAAVVAGEAASTVTGAACGAVAAAAGAPTAGAGGFVVGAACFTGAEFVGNAVENKATDAWS</sequence>
<feature type="domain" description="DUF6531" evidence="4">
    <location>
        <begin position="149"/>
        <end position="219"/>
    </location>
</feature>
<feature type="region of interest" description="Disordered" evidence="2">
    <location>
        <begin position="398"/>
        <end position="422"/>
    </location>
</feature>
<feature type="region of interest" description="Disordered" evidence="2">
    <location>
        <begin position="721"/>
        <end position="750"/>
    </location>
</feature>
<feature type="compositionally biased region" description="Polar residues" evidence="2">
    <location>
        <begin position="724"/>
        <end position="738"/>
    </location>
</feature>
<proteinExistence type="predicted"/>
<feature type="compositionally biased region" description="Low complexity" evidence="2">
    <location>
        <begin position="98"/>
        <end position="113"/>
    </location>
</feature>
<evidence type="ECO:0000259" key="4">
    <source>
        <dbReference type="Pfam" id="PF20148"/>
    </source>
</evidence>
<name>A0ABT0IJ90_9ACTN</name>
<dbReference type="InterPro" id="IPR045351">
    <property type="entry name" value="DUF6531"/>
</dbReference>
<feature type="compositionally biased region" description="Basic and acidic residues" evidence="2">
    <location>
        <begin position="412"/>
        <end position="422"/>
    </location>
</feature>
<dbReference type="Proteomes" id="UP001522868">
    <property type="component" value="Unassembled WGS sequence"/>
</dbReference>
<gene>
    <name evidence="6" type="ORF">M1O15_29205</name>
</gene>
<evidence type="ECO:0000313" key="7">
    <source>
        <dbReference type="Proteomes" id="UP001522868"/>
    </source>
</evidence>
<dbReference type="RefSeq" id="WP_248637226.1">
    <property type="nucleotide sequence ID" value="NZ_JALPTH010000041.1"/>
</dbReference>
<dbReference type="Gene3D" id="2.180.10.10">
    <property type="entry name" value="RHS repeat-associated core"/>
    <property type="match status" value="2"/>
</dbReference>
<comment type="caution">
    <text evidence="6">The sequence shown here is derived from an EMBL/GenBank/DDBJ whole genome shotgun (WGS) entry which is preliminary data.</text>
</comment>
<dbReference type="InterPro" id="IPR031325">
    <property type="entry name" value="RHS_repeat"/>
</dbReference>
<dbReference type="InterPro" id="IPR022385">
    <property type="entry name" value="Rhs_assc_core"/>
</dbReference>
<dbReference type="Pfam" id="PF20148">
    <property type="entry name" value="DUF6531"/>
    <property type="match status" value="1"/>
</dbReference>
<keyword evidence="7" id="KW-1185">Reference proteome</keyword>
<dbReference type="InterPro" id="IPR050708">
    <property type="entry name" value="T6SS_VgrG/RHS"/>
</dbReference>
<evidence type="ECO:0000313" key="6">
    <source>
        <dbReference type="EMBL" id="MCK8681401.1"/>
    </source>
</evidence>
<evidence type="ECO:0000259" key="5">
    <source>
        <dbReference type="Pfam" id="PF25023"/>
    </source>
</evidence>
<dbReference type="Pfam" id="PF05593">
    <property type="entry name" value="RHS_repeat"/>
    <property type="match status" value="3"/>
</dbReference>
<dbReference type="InterPro" id="IPR056823">
    <property type="entry name" value="TEN-like_YD-shell"/>
</dbReference>
<feature type="signal peptide" evidence="3">
    <location>
        <begin position="1"/>
        <end position="40"/>
    </location>
</feature>
<dbReference type="EMBL" id="JALPTH010000041">
    <property type="protein sequence ID" value="MCK8681401.1"/>
    <property type="molecule type" value="Genomic_DNA"/>
</dbReference>
<feature type="chain" id="PRO_5045680494" evidence="3">
    <location>
        <begin position="41"/>
        <end position="1153"/>
    </location>
</feature>
<feature type="domain" description="Teneurin-like YD-shell" evidence="5">
    <location>
        <begin position="557"/>
        <end position="655"/>
    </location>
</feature>
<evidence type="ECO:0000256" key="2">
    <source>
        <dbReference type="SAM" id="MobiDB-lite"/>
    </source>
</evidence>
<dbReference type="NCBIfam" id="TIGR01643">
    <property type="entry name" value="YD_repeat_2x"/>
    <property type="match status" value="5"/>
</dbReference>
<protein>
    <submittedName>
        <fullName evidence="6">DUF6531 domain-containing protein</fullName>
    </submittedName>
</protein>
<evidence type="ECO:0000256" key="1">
    <source>
        <dbReference type="ARBA" id="ARBA00022737"/>
    </source>
</evidence>
<feature type="region of interest" description="Disordered" evidence="2">
    <location>
        <begin position="63"/>
        <end position="113"/>
    </location>
</feature>
<organism evidence="6 7">
    <name type="scientific">Streptomyces lichenis</name>
    <dbReference type="NCBI Taxonomy" id="2306967"/>
    <lineage>
        <taxon>Bacteria</taxon>
        <taxon>Bacillati</taxon>
        <taxon>Actinomycetota</taxon>
        <taxon>Actinomycetes</taxon>
        <taxon>Kitasatosporales</taxon>
        <taxon>Streptomycetaceae</taxon>
        <taxon>Streptomyces</taxon>
    </lineage>
</organism>